<dbReference type="PANTHER" id="PTHR47378:SF1">
    <property type="entry name" value="DIVINYL CHLOROPHYLLIDE A 8-VINYL-REDUCTASE, CHLOROPLASTIC"/>
    <property type="match status" value="1"/>
</dbReference>
<proteinExistence type="predicted"/>
<evidence type="ECO:0000256" key="3">
    <source>
        <dbReference type="ARBA" id="ARBA00022946"/>
    </source>
</evidence>
<comment type="pathway">
    <text evidence="1">Porphyrin-containing compound metabolism; chlorophyll biosynthesis.</text>
</comment>
<dbReference type="GO" id="GO:0033728">
    <property type="term" value="F:3,8-divinyl protochlorophyllide a 8-vinyl-reductase (NADPH) activity"/>
    <property type="evidence" value="ECO:0007669"/>
    <property type="project" value="UniProtKB-EC"/>
</dbReference>
<evidence type="ECO:0000313" key="10">
    <source>
        <dbReference type="EMBL" id="SLM95980.1"/>
    </source>
</evidence>
<dbReference type="SUPFAM" id="SSF51735">
    <property type="entry name" value="NAD(P)-binding Rossmann-fold domains"/>
    <property type="match status" value="1"/>
</dbReference>
<protein>
    <recommendedName>
        <fullName evidence="7">Divinyl chlorophyllide a 8-vinyl-reductase, chloroplastic</fullName>
        <ecNumber evidence="6">1.3.1.75</ecNumber>
    </recommendedName>
</protein>
<dbReference type="PANTHER" id="PTHR47378">
    <property type="entry name" value="DIVINYL CHLOROPHYLLIDE A 8-VINYL-REDUCTASE, CHLOROPLASTIC"/>
    <property type="match status" value="1"/>
</dbReference>
<dbReference type="AlphaFoldDB" id="A0A1X6XA49"/>
<keyword evidence="5" id="KW-0149">Chlorophyll biosynthesis</keyword>
<gene>
    <name evidence="10" type="ORF">FM105_05215</name>
</gene>
<dbReference type="InterPro" id="IPR044201">
    <property type="entry name" value="DVR-like"/>
</dbReference>
<evidence type="ECO:0000256" key="5">
    <source>
        <dbReference type="ARBA" id="ARBA00023171"/>
    </source>
</evidence>
<dbReference type="RefSeq" id="WP_256970244.1">
    <property type="nucleotide sequence ID" value="NZ_FWFF01000007.1"/>
</dbReference>
<evidence type="ECO:0000256" key="2">
    <source>
        <dbReference type="ARBA" id="ARBA00022857"/>
    </source>
</evidence>
<dbReference type="UniPathway" id="UPA00668"/>
<comment type="catalytic activity">
    <reaction evidence="8">
        <text>protochlorophyllide a + NADP(+) = 3,8-divinyl protochlorophyllide a + NADPH + H(+)</text>
        <dbReference type="Rhea" id="RHEA:48884"/>
        <dbReference type="ChEBI" id="CHEBI:15378"/>
        <dbReference type="ChEBI" id="CHEBI:57783"/>
        <dbReference type="ChEBI" id="CHEBI:58349"/>
        <dbReference type="ChEBI" id="CHEBI:58632"/>
        <dbReference type="ChEBI" id="CHEBI:83350"/>
        <dbReference type="EC" id="1.3.1.75"/>
    </reaction>
</comment>
<evidence type="ECO:0000313" key="11">
    <source>
        <dbReference type="Proteomes" id="UP000196581"/>
    </source>
</evidence>
<dbReference type="EMBL" id="FWFF01000007">
    <property type="protein sequence ID" value="SLM95980.1"/>
    <property type="molecule type" value="Genomic_DNA"/>
</dbReference>
<evidence type="ECO:0000256" key="1">
    <source>
        <dbReference type="ARBA" id="ARBA00005173"/>
    </source>
</evidence>
<feature type="domain" description="NAD(P)-binding" evidence="9">
    <location>
        <begin position="9"/>
        <end position="195"/>
    </location>
</feature>
<dbReference type="Proteomes" id="UP000196581">
    <property type="component" value="Unassembled WGS sequence"/>
</dbReference>
<dbReference type="GO" id="GO:0015995">
    <property type="term" value="P:chlorophyll biosynthetic process"/>
    <property type="evidence" value="ECO:0007669"/>
    <property type="project" value="UniProtKB-UniPathway"/>
</dbReference>
<sequence length="291" mass="31238">MSELAVVAGATGYIGRYLVQELSDRGYRVRAIVRSRKRAEQPGAFGAPSLAGRVAEWCEGNITAPSFVAGLCEGADRVCSALGVTRQKASPWDIDYRANLRLLEEAENASVDSFLFVNVMHAAVGRSLITRSKTAFSEALTRSSTAHQIVNPSAYFSDMSEFLSMARSGFVLLPPGRGVRIAPIHGADLAAYCADRLGDTSGSWDVGGPDVLTFDQVGRLAAAAVGKPCRMIRIPAAAVTAGVWAARRVGGRTAVLAEFLSEGFTRDAIGERWGEHHLEEFFRRSAQEKSA</sequence>
<evidence type="ECO:0000256" key="8">
    <source>
        <dbReference type="ARBA" id="ARBA00049498"/>
    </source>
</evidence>
<keyword evidence="11" id="KW-1185">Reference proteome</keyword>
<evidence type="ECO:0000256" key="4">
    <source>
        <dbReference type="ARBA" id="ARBA00023002"/>
    </source>
</evidence>
<evidence type="ECO:0000256" key="7">
    <source>
        <dbReference type="ARBA" id="ARBA00024089"/>
    </source>
</evidence>
<keyword evidence="2" id="KW-0521">NADP</keyword>
<dbReference type="InterPro" id="IPR036291">
    <property type="entry name" value="NAD(P)-bd_dom_sf"/>
</dbReference>
<dbReference type="Pfam" id="PF13460">
    <property type="entry name" value="NAD_binding_10"/>
    <property type="match status" value="1"/>
</dbReference>
<name>A0A1X6XA49_9MICO</name>
<accession>A0A1X6XA49</accession>
<dbReference type="InterPro" id="IPR016040">
    <property type="entry name" value="NAD(P)-bd_dom"/>
</dbReference>
<dbReference type="Gene3D" id="3.40.50.720">
    <property type="entry name" value="NAD(P)-binding Rossmann-like Domain"/>
    <property type="match status" value="1"/>
</dbReference>
<evidence type="ECO:0000259" key="9">
    <source>
        <dbReference type="Pfam" id="PF13460"/>
    </source>
</evidence>
<organism evidence="10 11">
    <name type="scientific">Brevibacterium yomogidense</name>
    <dbReference type="NCBI Taxonomy" id="946573"/>
    <lineage>
        <taxon>Bacteria</taxon>
        <taxon>Bacillati</taxon>
        <taxon>Actinomycetota</taxon>
        <taxon>Actinomycetes</taxon>
        <taxon>Micrococcales</taxon>
        <taxon>Brevibacteriaceae</taxon>
        <taxon>Brevibacterium</taxon>
    </lineage>
</organism>
<evidence type="ECO:0000256" key="6">
    <source>
        <dbReference type="ARBA" id="ARBA00024059"/>
    </source>
</evidence>
<reference evidence="11" key="1">
    <citation type="submission" date="2017-02" db="EMBL/GenBank/DDBJ databases">
        <authorList>
            <person name="Dridi B."/>
        </authorList>
    </citation>
    <scope>NUCLEOTIDE SEQUENCE [LARGE SCALE GENOMIC DNA]</scope>
    <source>
        <strain evidence="11">B Co 03.10</strain>
    </source>
</reference>
<keyword evidence="3" id="KW-0809">Transit peptide</keyword>
<keyword evidence="4" id="KW-0560">Oxidoreductase</keyword>
<dbReference type="EC" id="1.3.1.75" evidence="6"/>